<dbReference type="PROSITE" id="PS51257">
    <property type="entry name" value="PROKAR_LIPOPROTEIN"/>
    <property type="match status" value="1"/>
</dbReference>
<feature type="chain" id="PRO_5007619035" description="Lipoprotein" evidence="1">
    <location>
        <begin position="20"/>
        <end position="253"/>
    </location>
</feature>
<evidence type="ECO:0008006" key="4">
    <source>
        <dbReference type="Google" id="ProtNLM"/>
    </source>
</evidence>
<evidence type="ECO:0000313" key="2">
    <source>
        <dbReference type="EMBL" id="SAK42362.1"/>
    </source>
</evidence>
<reference evidence="2" key="1">
    <citation type="submission" date="2016-01" db="EMBL/GenBank/DDBJ databases">
        <authorList>
            <person name="Peeters C."/>
        </authorList>
    </citation>
    <scope>NUCLEOTIDE SEQUENCE [LARGE SCALE GENOMIC DNA]</scope>
    <source>
        <strain evidence="2">LMG 29325</strain>
    </source>
</reference>
<dbReference type="STRING" id="1777143.AWB82_00383"/>
<dbReference type="RefSeq" id="WP_143756671.1">
    <property type="nucleotide sequence ID" value="NZ_FCOJ02000002.1"/>
</dbReference>
<evidence type="ECO:0000256" key="1">
    <source>
        <dbReference type="SAM" id="SignalP"/>
    </source>
</evidence>
<sequence length="253" mass="25732">MKKIVLSSVLAALVLSACGGGGGSDGDKAANNATVPPPADIDIDARGIYNGTNSNNDTVSGVVLDNGTYYFVYVNQAENRIGLVQGTATASHGVFSSSDATDFLASSSLAMHGSIAANYVPHSNLNGTFASVANGNTSFTMAYSTPYEPPLSLSVIAGTYTGLGATFRGKETVTFVISADGQVRGSGPSGCSFAGNLKVYDARNVYGTAITFDDKCPNAGQTFTGIVSVNGNALIAAALLPERVEAFVVAASK</sequence>
<gene>
    <name evidence="2" type="ORF">AWB82_00383</name>
</gene>
<comment type="caution">
    <text evidence="2">The sequence shown here is derived from an EMBL/GenBank/DDBJ whole genome shotgun (WGS) entry which is preliminary data.</text>
</comment>
<keyword evidence="1" id="KW-0732">Signal</keyword>
<organism evidence="2 3">
    <name type="scientific">Caballeronia glebae</name>
    <dbReference type="NCBI Taxonomy" id="1777143"/>
    <lineage>
        <taxon>Bacteria</taxon>
        <taxon>Pseudomonadati</taxon>
        <taxon>Pseudomonadota</taxon>
        <taxon>Betaproteobacteria</taxon>
        <taxon>Burkholderiales</taxon>
        <taxon>Burkholderiaceae</taxon>
        <taxon>Caballeronia</taxon>
    </lineage>
</organism>
<dbReference type="Proteomes" id="UP000054596">
    <property type="component" value="Unassembled WGS sequence"/>
</dbReference>
<feature type="signal peptide" evidence="1">
    <location>
        <begin position="1"/>
        <end position="19"/>
    </location>
</feature>
<evidence type="ECO:0000313" key="3">
    <source>
        <dbReference type="Proteomes" id="UP000054596"/>
    </source>
</evidence>
<name>A0A157Z9Y3_9BURK</name>
<keyword evidence="3" id="KW-1185">Reference proteome</keyword>
<protein>
    <recommendedName>
        <fullName evidence="4">Lipoprotein</fullName>
    </recommendedName>
</protein>
<dbReference type="OrthoDB" id="9101651at2"/>
<dbReference type="EMBL" id="FCOJ02000002">
    <property type="protein sequence ID" value="SAK42362.1"/>
    <property type="molecule type" value="Genomic_DNA"/>
</dbReference>
<dbReference type="AlphaFoldDB" id="A0A157Z9Y3"/>
<accession>A0A157Z9Y3</accession>
<proteinExistence type="predicted"/>